<keyword evidence="5" id="KW-1185">Reference proteome</keyword>
<name>A0A1W5CYT0_9LECA</name>
<dbReference type="InterPro" id="IPR050273">
    <property type="entry name" value="GppA/Ppx_hydrolase"/>
</dbReference>
<dbReference type="Proteomes" id="UP000192927">
    <property type="component" value="Unassembled WGS sequence"/>
</dbReference>
<protein>
    <submittedName>
        <fullName evidence="4">Ppx/GppA phosphatase</fullName>
    </submittedName>
    <submittedName>
        <fullName evidence="3">Retrograde regulation 2</fullName>
    </submittedName>
</protein>
<dbReference type="InterPro" id="IPR003695">
    <property type="entry name" value="Ppx_GppA_N"/>
</dbReference>
<reference evidence="4" key="1">
    <citation type="submission" date="2017-03" db="EMBL/GenBank/DDBJ databases">
        <authorList>
            <person name="Afonso C.L."/>
            <person name="Miller P.J."/>
            <person name="Scott M.A."/>
            <person name="Spackman E."/>
            <person name="Goraichik I."/>
            <person name="Dimitrov K.M."/>
            <person name="Suarez D.L."/>
            <person name="Swayne D.E."/>
        </authorList>
    </citation>
    <scope>NUCLEOTIDE SEQUENCE [LARGE SCALE GENOMIC DNA]</scope>
</reference>
<dbReference type="PANTHER" id="PTHR30005">
    <property type="entry name" value="EXOPOLYPHOSPHATASE"/>
    <property type="match status" value="1"/>
</dbReference>
<accession>A0A1W5CYT0</accession>
<dbReference type="EMBL" id="FWEW01000869">
    <property type="protein sequence ID" value="SLM35996.1"/>
    <property type="molecule type" value="Genomic_DNA"/>
</dbReference>
<dbReference type="FunFam" id="3.30.420.40:FF:000191">
    <property type="entry name" value="Retrograde regulation protein 2"/>
    <property type="match status" value="1"/>
</dbReference>
<reference evidence="5" key="2">
    <citation type="submission" date="2017-03" db="EMBL/GenBank/DDBJ databases">
        <authorList>
            <person name="Sharma R."/>
            <person name="Thines M."/>
        </authorList>
    </citation>
    <scope>NUCLEOTIDE SEQUENCE [LARGE SCALE GENOMIC DNA]</scope>
</reference>
<dbReference type="AlphaFoldDB" id="A0A1W5CYT0"/>
<feature type="domain" description="RTG2 C-terminal" evidence="2">
    <location>
        <begin position="345"/>
        <end position="555"/>
    </location>
</feature>
<dbReference type="Gene3D" id="3.30.420.40">
    <property type="match status" value="1"/>
</dbReference>
<evidence type="ECO:0000259" key="2">
    <source>
        <dbReference type="Pfam" id="PF23566"/>
    </source>
</evidence>
<dbReference type="EMBL" id="VXIT01000004">
    <property type="protein sequence ID" value="KAA6413119.1"/>
    <property type="molecule type" value="Genomic_DNA"/>
</dbReference>
<dbReference type="SUPFAM" id="SSF53067">
    <property type="entry name" value="Actin-like ATPase domain"/>
    <property type="match status" value="2"/>
</dbReference>
<proteinExistence type="predicted"/>
<feature type="domain" description="Ppx/GppA phosphatase N-terminal" evidence="1">
    <location>
        <begin position="40"/>
        <end position="337"/>
    </location>
</feature>
<organism evidence="4 5">
    <name type="scientific">Lasallia pustulata</name>
    <dbReference type="NCBI Taxonomy" id="136370"/>
    <lineage>
        <taxon>Eukaryota</taxon>
        <taxon>Fungi</taxon>
        <taxon>Dikarya</taxon>
        <taxon>Ascomycota</taxon>
        <taxon>Pezizomycotina</taxon>
        <taxon>Lecanoromycetes</taxon>
        <taxon>OSLEUM clade</taxon>
        <taxon>Umbilicariomycetidae</taxon>
        <taxon>Umbilicariales</taxon>
        <taxon>Umbilicariaceae</taxon>
        <taxon>Lasallia</taxon>
    </lineage>
</organism>
<dbReference type="Pfam" id="PF02541">
    <property type="entry name" value="Ppx-GppA"/>
    <property type="match status" value="1"/>
</dbReference>
<dbReference type="Gene3D" id="3.30.420.150">
    <property type="entry name" value="Exopolyphosphatase. Domain 2"/>
    <property type="match status" value="1"/>
</dbReference>
<dbReference type="Pfam" id="PF23566">
    <property type="entry name" value="RTG2_C"/>
    <property type="match status" value="1"/>
</dbReference>
<reference evidence="3 6" key="3">
    <citation type="submission" date="2019-09" db="EMBL/GenBank/DDBJ databases">
        <title>The hologenome of the rock-dwelling lichen Lasallia pustulata.</title>
        <authorList>
            <person name="Greshake Tzovaras B."/>
            <person name="Segers F."/>
            <person name="Bicker A."/>
            <person name="Dal Grande F."/>
            <person name="Otte J."/>
            <person name="Hankeln T."/>
            <person name="Schmitt I."/>
            <person name="Ebersberger I."/>
        </authorList>
    </citation>
    <scope>NUCLEOTIDE SEQUENCE [LARGE SCALE GENOMIC DNA]</scope>
    <source>
        <strain evidence="3">A1-1</strain>
    </source>
</reference>
<evidence type="ECO:0000313" key="3">
    <source>
        <dbReference type="EMBL" id="KAA6413119.1"/>
    </source>
</evidence>
<sequence>MASVAGTSSNPEHFQALVDMGSNGIRFSISDLSPPTTRILPTIFQDRLGVSLYDAQYSAGAKGPIPGDIIREVVAGLLRFKGTCEDFGVPHDRVRVVATEATREAINSAGFIRQIKESTGWPVEMLPKEEEGRIGAMGVASSFSSLKGLVMDLGGGSVQLTWVVTDNGKVQTSPKGAVSLPYGAAALTRRLDEIRVDGRGTEPAFRSEMVANFKNALHDLEIPPSLSKAASETGGFTLYLSGGGFRGWGYILMSSGTIKPYPIPTINGFSVPKTAFTATEHVQSLDNSSTFRISSRRASQVPAVSFLITALTSALPSIHHIYFAQGGLREGLLFSSFPPQIRCQHPLVTATSPYAPRSTAALLAVLKAGIPSSNNGPPLYVMADNAFLTSLIHLLHYHAPLPKDTKAPAALRSTTTGVLASTHGLLHGSRAALALAMCERWGGELPPSDVDFLHKMQEIICVEQSWWAKYVGRLAAIVGELYPAGIIREGEERVKFRCQWGSSNKGNAVVQIDVGLREGAGVRPAWADDLQKVGKKKNWVGGREGYGWKVDVRIRQIEEL</sequence>
<gene>
    <name evidence="3" type="ORF">FRX48_02863</name>
</gene>
<evidence type="ECO:0000259" key="1">
    <source>
        <dbReference type="Pfam" id="PF02541"/>
    </source>
</evidence>
<dbReference type="OrthoDB" id="2014654at2759"/>
<evidence type="ECO:0000313" key="5">
    <source>
        <dbReference type="Proteomes" id="UP000192927"/>
    </source>
</evidence>
<dbReference type="InterPro" id="IPR057512">
    <property type="entry name" value="RTG2_C"/>
</dbReference>
<dbReference type="GO" id="GO:0006357">
    <property type="term" value="P:regulation of transcription by RNA polymerase II"/>
    <property type="evidence" value="ECO:0007669"/>
    <property type="project" value="TreeGrafter"/>
</dbReference>
<dbReference type="Proteomes" id="UP000324767">
    <property type="component" value="Unassembled WGS sequence"/>
</dbReference>
<evidence type="ECO:0000313" key="6">
    <source>
        <dbReference type="Proteomes" id="UP000324767"/>
    </source>
</evidence>
<evidence type="ECO:0000313" key="4">
    <source>
        <dbReference type="EMBL" id="SLM35996.1"/>
    </source>
</evidence>
<dbReference type="PANTHER" id="PTHR30005:SF0">
    <property type="entry name" value="RETROGRADE REGULATION PROTEIN 2"/>
    <property type="match status" value="1"/>
</dbReference>
<dbReference type="InterPro" id="IPR043129">
    <property type="entry name" value="ATPase_NBD"/>
</dbReference>